<reference evidence="1" key="2">
    <citation type="journal article" date="2024" name="Plant">
        <title>Genomic evolution and insights into agronomic trait innovations of Sesamum species.</title>
        <authorList>
            <person name="Miao H."/>
            <person name="Wang L."/>
            <person name="Qu L."/>
            <person name="Liu H."/>
            <person name="Sun Y."/>
            <person name="Le M."/>
            <person name="Wang Q."/>
            <person name="Wei S."/>
            <person name="Zheng Y."/>
            <person name="Lin W."/>
            <person name="Duan Y."/>
            <person name="Cao H."/>
            <person name="Xiong S."/>
            <person name="Wang X."/>
            <person name="Wei L."/>
            <person name="Li C."/>
            <person name="Ma Q."/>
            <person name="Ju M."/>
            <person name="Zhao R."/>
            <person name="Li G."/>
            <person name="Mu C."/>
            <person name="Tian Q."/>
            <person name="Mei H."/>
            <person name="Zhang T."/>
            <person name="Gao T."/>
            <person name="Zhang H."/>
        </authorList>
    </citation>
    <scope>NUCLEOTIDE SEQUENCE</scope>
    <source>
        <strain evidence="1">G01</strain>
    </source>
</reference>
<dbReference type="EMBL" id="JACGWK010000010">
    <property type="protein sequence ID" value="KAL0331598.1"/>
    <property type="molecule type" value="Genomic_DNA"/>
</dbReference>
<proteinExistence type="predicted"/>
<comment type="caution">
    <text evidence="1">The sequence shown here is derived from an EMBL/GenBank/DDBJ whole genome shotgun (WGS) entry which is preliminary data.</text>
</comment>
<dbReference type="AlphaFoldDB" id="A0AAW2MM84"/>
<sequence length="153" mass="16706">MCYGPVIFQMETFSQLISIADPHSLGIACWRLAPCSVQVPMASGLGKANSCVGRPLAPSPLLFRPITPAPALLANLHVADLIDPESRDWNVSLIQEVFWPQDSEVILSIPISVAGDEDLLIWHYSRNSIFSVQSAYHLACSLDDRPCSSSLKT</sequence>
<accession>A0AAW2MM84</accession>
<protein>
    <submittedName>
        <fullName evidence="1">Uncharacterized protein</fullName>
    </submittedName>
</protein>
<organism evidence="1">
    <name type="scientific">Sesamum angustifolium</name>
    <dbReference type="NCBI Taxonomy" id="2727405"/>
    <lineage>
        <taxon>Eukaryota</taxon>
        <taxon>Viridiplantae</taxon>
        <taxon>Streptophyta</taxon>
        <taxon>Embryophyta</taxon>
        <taxon>Tracheophyta</taxon>
        <taxon>Spermatophyta</taxon>
        <taxon>Magnoliopsida</taxon>
        <taxon>eudicotyledons</taxon>
        <taxon>Gunneridae</taxon>
        <taxon>Pentapetalae</taxon>
        <taxon>asterids</taxon>
        <taxon>lamiids</taxon>
        <taxon>Lamiales</taxon>
        <taxon>Pedaliaceae</taxon>
        <taxon>Sesamum</taxon>
    </lineage>
</organism>
<evidence type="ECO:0000313" key="1">
    <source>
        <dbReference type="EMBL" id="KAL0331598.1"/>
    </source>
</evidence>
<name>A0AAW2MM84_9LAMI</name>
<reference evidence="1" key="1">
    <citation type="submission" date="2020-06" db="EMBL/GenBank/DDBJ databases">
        <authorList>
            <person name="Li T."/>
            <person name="Hu X."/>
            <person name="Zhang T."/>
            <person name="Song X."/>
            <person name="Zhang H."/>
            <person name="Dai N."/>
            <person name="Sheng W."/>
            <person name="Hou X."/>
            <person name="Wei L."/>
        </authorList>
    </citation>
    <scope>NUCLEOTIDE SEQUENCE</scope>
    <source>
        <strain evidence="1">G01</strain>
        <tissue evidence="1">Leaf</tissue>
    </source>
</reference>
<gene>
    <name evidence="1" type="ORF">Sangu_1705300</name>
</gene>